<organism evidence="1 2">
    <name type="scientific">Streptomyces scopuliridis</name>
    <dbReference type="NCBI Taxonomy" id="452529"/>
    <lineage>
        <taxon>Bacteria</taxon>
        <taxon>Bacillati</taxon>
        <taxon>Actinomycetota</taxon>
        <taxon>Actinomycetes</taxon>
        <taxon>Kitasatosporales</taxon>
        <taxon>Streptomycetaceae</taxon>
        <taxon>Streptomyces</taxon>
    </lineage>
</organism>
<protein>
    <submittedName>
        <fullName evidence="1">Bifunctional DNA primase/polymerase</fullName>
    </submittedName>
</protein>
<geneLocation type="plasmid" evidence="1 2">
    <name>unnamed1</name>
</geneLocation>
<dbReference type="EMBL" id="CP109110">
    <property type="protein sequence ID" value="WSC03577.1"/>
    <property type="molecule type" value="Genomic_DNA"/>
</dbReference>
<evidence type="ECO:0000313" key="2">
    <source>
        <dbReference type="Proteomes" id="UP001348369"/>
    </source>
</evidence>
<name>A0ACD5A370_9ACTN</name>
<sequence length="346" mass="36594">MGNASSYEVARWCAANGWPVHPLAPGRKTPAANCPACRSEPHRPQDCSCRSAGRWCHGFHAATTNPALLEAWWGGHPALGVGVSCGPAGLVVLDVDAHSAEVPHRDRLLPGIPIHENVNLAGLASGFDTLALLAALRGRQNPADDVSTLRVRTPSGGLHIWYRTPEEGPRYRSSVGSSPKAALAWQVDVRATGGYIVTPTTRTPAGTYSPLGPARLPAPLPDWLAAELQRTGHPVNDHPTPVPPPRRTPARPARQQAHRLLEPLLAQVEACASAAEGTAFTEKLNRAAYTAGGLIASGHLTDSQARDLLTAAADTARPHRSRHSLAVITSALSAGARRPLHLKGRP</sequence>
<keyword evidence="1" id="KW-0614">Plasmid</keyword>
<keyword evidence="2" id="KW-1185">Reference proteome</keyword>
<gene>
    <name evidence="1" type="ORF">OG835_42430</name>
</gene>
<accession>A0ACD5A370</accession>
<reference evidence="1" key="1">
    <citation type="submission" date="2022-10" db="EMBL/GenBank/DDBJ databases">
        <title>The complete genomes of actinobacterial strains from the NBC collection.</title>
        <authorList>
            <person name="Joergensen T.S."/>
            <person name="Alvarez Arevalo M."/>
            <person name="Sterndorff E.B."/>
            <person name="Faurdal D."/>
            <person name="Vuksanovic O."/>
            <person name="Mourched A.-S."/>
            <person name="Charusanti P."/>
            <person name="Shaw S."/>
            <person name="Blin K."/>
            <person name="Weber T."/>
        </authorList>
    </citation>
    <scope>NUCLEOTIDE SEQUENCE</scope>
    <source>
        <strain evidence="1">NBC 01771</strain>
    </source>
</reference>
<dbReference type="Proteomes" id="UP001348369">
    <property type="component" value="Plasmid unnamed1"/>
</dbReference>
<proteinExistence type="predicted"/>
<evidence type="ECO:0000313" key="1">
    <source>
        <dbReference type="EMBL" id="WSC03577.1"/>
    </source>
</evidence>